<organism evidence="2 3">
    <name type="scientific">Tectimicrobiota bacterium</name>
    <dbReference type="NCBI Taxonomy" id="2528274"/>
    <lineage>
        <taxon>Bacteria</taxon>
        <taxon>Pseudomonadati</taxon>
        <taxon>Nitrospinota/Tectimicrobiota group</taxon>
        <taxon>Candidatus Tectimicrobiota</taxon>
    </lineage>
</organism>
<proteinExistence type="predicted"/>
<feature type="region of interest" description="Disordered" evidence="1">
    <location>
        <begin position="490"/>
        <end position="517"/>
    </location>
</feature>
<evidence type="ECO:0000313" key="2">
    <source>
        <dbReference type="EMBL" id="MBI2876953.1"/>
    </source>
</evidence>
<protein>
    <submittedName>
        <fullName evidence="2">DUF4331 domain-containing protein</fullName>
    </submittedName>
</protein>
<accession>A0A932CP84</accession>
<gene>
    <name evidence="2" type="ORF">HYY20_08730</name>
</gene>
<reference evidence="2" key="1">
    <citation type="submission" date="2020-07" db="EMBL/GenBank/DDBJ databases">
        <title>Huge and variable diversity of episymbiotic CPR bacteria and DPANN archaea in groundwater ecosystems.</title>
        <authorList>
            <person name="He C.Y."/>
            <person name="Keren R."/>
            <person name="Whittaker M."/>
            <person name="Farag I.F."/>
            <person name="Doudna J."/>
            <person name="Cate J.H.D."/>
            <person name="Banfield J.F."/>
        </authorList>
    </citation>
    <scope>NUCLEOTIDE SEQUENCE</scope>
    <source>
        <strain evidence="2">NC_groundwater_672_Ag_B-0.1um_62_36</strain>
    </source>
</reference>
<dbReference type="EMBL" id="JACPRF010000264">
    <property type="protein sequence ID" value="MBI2876953.1"/>
    <property type="molecule type" value="Genomic_DNA"/>
</dbReference>
<dbReference type="Proteomes" id="UP000769766">
    <property type="component" value="Unassembled WGS sequence"/>
</dbReference>
<comment type="caution">
    <text evidence="2">The sequence shown here is derived from an EMBL/GenBank/DDBJ whole genome shotgun (WGS) entry which is preliminary data.</text>
</comment>
<dbReference type="InterPro" id="IPR025566">
    <property type="entry name" value="DUF4331"/>
</dbReference>
<evidence type="ECO:0000313" key="3">
    <source>
        <dbReference type="Proteomes" id="UP000769766"/>
    </source>
</evidence>
<sequence>MRYPILLGPLLAALIFVSYSDGANHREAPITALDHKADITDVYAFVSYTATQQPNTAPTRVTLILSVDPLLEPGNGPNWFPFDPEILYEIKVDNNNNAVEDIKFQFRFTTEQRLPNLYQVYAGIPGGAVAPENSPAPVSPGTLIVPPRITSFGDAGLGMRQSYTVTLVKNGISTPLTNSGSGPLFVVPANVGPRTMDYPALFNAGIYTLTNGIKAFAGTTDDAFWIDLGGAFDTLNTHISPVLSASQDTAFQNFASDTVSGYAVNSIALEVPITLLTRTGQIEPATSPAATIGVWATTSRPRVTVRRSPLPPSSSGVFHQVQRMGNPLINELLVGTGFKDRFSMDQPKKDAQFATFFLDPALARVLNALTGGAVAIPTPPRTDLLPLVTYAPPIAASGTPAGPIADLLRLNTGVPATPPASANRLGLLGNDPAGFPNGRRVFDDVTDISLRVVAGVLAGPPFSTSPINSRLGDGVNVNDAPYRTEFPYLADAPSGRDRRHIDPGEPGCTAGAGGPCP</sequence>
<dbReference type="AlphaFoldDB" id="A0A932CP84"/>
<dbReference type="Pfam" id="PF14224">
    <property type="entry name" value="DUF4331"/>
    <property type="match status" value="1"/>
</dbReference>
<evidence type="ECO:0000256" key="1">
    <source>
        <dbReference type="SAM" id="MobiDB-lite"/>
    </source>
</evidence>
<feature type="compositionally biased region" description="Basic and acidic residues" evidence="1">
    <location>
        <begin position="494"/>
        <end position="503"/>
    </location>
</feature>
<name>A0A932CP84_UNCTE</name>